<dbReference type="AlphaFoldDB" id="X8E8M0"/>
<name>X8E8M0_MYCXE</name>
<dbReference type="Gene3D" id="3.30.559.30">
    <property type="entry name" value="Nonribosomal peptide synthetase, condensation domain"/>
    <property type="match status" value="1"/>
</dbReference>
<dbReference type="PATRIC" id="fig|1299334.3.peg.518"/>
<comment type="caution">
    <text evidence="1">The sequence shown here is derived from an EMBL/GenBank/DDBJ whole genome shotgun (WGS) entry which is preliminary data.</text>
</comment>
<accession>X8E8M0</accession>
<reference evidence="1" key="1">
    <citation type="submission" date="2014-01" db="EMBL/GenBank/DDBJ databases">
        <authorList>
            <person name="Brown-Elliot B."/>
            <person name="Wallace R."/>
            <person name="Lenaerts A."/>
            <person name="Ordway D."/>
            <person name="DeGroote M.A."/>
            <person name="Parker T."/>
            <person name="Sizemore C."/>
            <person name="Tallon L.J."/>
            <person name="Sadzewicz L.K."/>
            <person name="Sengamalay N."/>
            <person name="Fraser C.M."/>
            <person name="Hine E."/>
            <person name="Shefchek K.A."/>
            <person name="Das S.P."/>
            <person name="Tettelin H."/>
        </authorList>
    </citation>
    <scope>NUCLEOTIDE SEQUENCE [LARGE SCALE GENOMIC DNA]</scope>
    <source>
        <strain evidence="1">4042</strain>
    </source>
</reference>
<sequence length="118" mass="12611">MANPVGRPQHRVAQHRKGQPVVLPTSGTSFAQWASLLAEHARDAAVVEQADAWRQVAATPPALPAVEPDVDTFATAGHLSAELDIETTRMLLVEVPAAFHAGVHDIFLIGFALAVRSF</sequence>
<protein>
    <submittedName>
        <fullName evidence="1">Condensation domain protein</fullName>
    </submittedName>
</protein>
<gene>
    <name evidence="1" type="ORF">I553_9144</name>
</gene>
<proteinExistence type="predicted"/>
<organism evidence="1">
    <name type="scientific">Mycobacterium xenopi 4042</name>
    <dbReference type="NCBI Taxonomy" id="1299334"/>
    <lineage>
        <taxon>Bacteria</taxon>
        <taxon>Bacillati</taxon>
        <taxon>Actinomycetota</taxon>
        <taxon>Actinomycetes</taxon>
        <taxon>Mycobacteriales</taxon>
        <taxon>Mycobacteriaceae</taxon>
        <taxon>Mycobacterium</taxon>
    </lineage>
</organism>
<dbReference type="EMBL" id="JAOB01000008">
    <property type="protein sequence ID" value="EUA76185.1"/>
    <property type="molecule type" value="Genomic_DNA"/>
</dbReference>
<evidence type="ECO:0000313" key="1">
    <source>
        <dbReference type="EMBL" id="EUA76185.1"/>
    </source>
</evidence>